<dbReference type="Proteomes" id="UP000000740">
    <property type="component" value="Plasmid pHLAC01"/>
</dbReference>
<evidence type="ECO:0000313" key="2">
    <source>
        <dbReference type="EMBL" id="ACM58832.1"/>
    </source>
</evidence>
<dbReference type="AlphaFoldDB" id="B9LWJ1"/>
<feature type="compositionally biased region" description="Low complexity" evidence="1">
    <location>
        <begin position="67"/>
        <end position="82"/>
    </location>
</feature>
<gene>
    <name evidence="2" type="ordered locus">Hlac_3308</name>
</gene>
<dbReference type="RefSeq" id="WP_012660048.1">
    <property type="nucleotide sequence ID" value="NC_012030.1"/>
</dbReference>
<reference evidence="2 3" key="1">
    <citation type="journal article" date="2016" name="Stand. Genomic Sci.">
        <title>Complete genome sequence of the Antarctic Halorubrum lacusprofundi type strain ACAM 34.</title>
        <authorList>
            <person name="Anderson I.J."/>
            <person name="DasSarma P."/>
            <person name="Lucas S."/>
            <person name="Copeland A."/>
            <person name="Lapidus A."/>
            <person name="Del Rio T.G."/>
            <person name="Tice H."/>
            <person name="Dalin E."/>
            <person name="Bruce D.C."/>
            <person name="Goodwin L."/>
            <person name="Pitluck S."/>
            <person name="Sims D."/>
            <person name="Brettin T.S."/>
            <person name="Detter J.C."/>
            <person name="Han C.S."/>
            <person name="Larimer F."/>
            <person name="Hauser L."/>
            <person name="Land M."/>
            <person name="Ivanova N."/>
            <person name="Richardson P."/>
            <person name="Cavicchioli R."/>
            <person name="DasSarma S."/>
            <person name="Woese C.R."/>
            <person name="Kyrpides N.C."/>
        </authorList>
    </citation>
    <scope>NUCLEOTIDE SEQUENCE [LARGE SCALE GENOMIC DNA]</scope>
    <source>
        <strain evidence="3">ATCC 49239 / DSM 5036 / JCM 8891 / ACAM 34</strain>
    </source>
</reference>
<protein>
    <recommendedName>
        <fullName evidence="4">HEAT repeat domain-containing protein</fullName>
    </recommendedName>
</protein>
<name>B9LWJ1_HALLT</name>
<feature type="region of interest" description="Disordered" evidence="1">
    <location>
        <begin position="67"/>
        <end position="119"/>
    </location>
</feature>
<evidence type="ECO:0008006" key="4">
    <source>
        <dbReference type="Google" id="ProtNLM"/>
    </source>
</evidence>
<keyword evidence="2" id="KW-0614">Plasmid</keyword>
<dbReference type="KEGG" id="hla:Hlac_3308"/>
<evidence type="ECO:0000313" key="3">
    <source>
        <dbReference type="Proteomes" id="UP000000740"/>
    </source>
</evidence>
<sequence>MDNAPELPESEDALYELAARSDADPYRREAAIKKLGELESDESSTQLEHLTEDGVSAIERQLAEKQLSALHSESAHDSSSAVDADEESLSLEERLQQDTERLRDTLRSTEESAEDRDST</sequence>
<proteinExistence type="predicted"/>
<accession>B9LWJ1</accession>
<organism evidence="2 3">
    <name type="scientific">Halorubrum lacusprofundi (strain ATCC 49239 / DSM 5036 / JCM 8891 / ACAM 34)</name>
    <dbReference type="NCBI Taxonomy" id="416348"/>
    <lineage>
        <taxon>Archaea</taxon>
        <taxon>Methanobacteriati</taxon>
        <taxon>Methanobacteriota</taxon>
        <taxon>Stenosarchaea group</taxon>
        <taxon>Halobacteria</taxon>
        <taxon>Halobacteriales</taxon>
        <taxon>Haloferacaceae</taxon>
        <taxon>Halorubrum</taxon>
    </lineage>
</organism>
<dbReference type="GeneID" id="7402167"/>
<dbReference type="EMBL" id="CP001367">
    <property type="protein sequence ID" value="ACM58832.1"/>
    <property type="molecule type" value="Genomic_DNA"/>
</dbReference>
<keyword evidence="3" id="KW-1185">Reference proteome</keyword>
<dbReference type="HOGENOM" id="CLU_2055988_0_0_2"/>
<evidence type="ECO:0000256" key="1">
    <source>
        <dbReference type="SAM" id="MobiDB-lite"/>
    </source>
</evidence>
<geneLocation type="plasmid" evidence="2 3">
    <name>pHLAC01</name>
</geneLocation>
<feature type="compositionally biased region" description="Basic and acidic residues" evidence="1">
    <location>
        <begin position="91"/>
        <end position="119"/>
    </location>
</feature>